<proteinExistence type="inferred from homology"/>
<keyword evidence="5" id="KW-1185">Reference proteome</keyword>
<reference evidence="4 5" key="1">
    <citation type="submission" date="2020-08" db="EMBL/GenBank/DDBJ databases">
        <title>Genomic Encyclopedia of Type Strains, Phase IV (KMG-IV): sequencing the most valuable type-strain genomes for metagenomic binning, comparative biology and taxonomic classification.</title>
        <authorList>
            <person name="Goeker M."/>
        </authorList>
    </citation>
    <scope>NUCLEOTIDE SEQUENCE [LARGE SCALE GENOMIC DNA]</scope>
    <source>
        <strain evidence="4 5">DSM 106146</strain>
    </source>
</reference>
<dbReference type="EMBL" id="JACHFW010000002">
    <property type="protein sequence ID" value="MBB5263545.1"/>
    <property type="molecule type" value="Genomic_DNA"/>
</dbReference>
<accession>A0A7W8M421</accession>
<evidence type="ECO:0000259" key="2">
    <source>
        <dbReference type="Pfam" id="PF00586"/>
    </source>
</evidence>
<dbReference type="Proteomes" id="UP000543642">
    <property type="component" value="Unassembled WGS sequence"/>
</dbReference>
<dbReference type="Pfam" id="PF02769">
    <property type="entry name" value="AIRS_C"/>
    <property type="match status" value="1"/>
</dbReference>
<protein>
    <submittedName>
        <fullName evidence="4">Hydrogenase expression/formation protein HypE</fullName>
    </submittedName>
</protein>
<dbReference type="NCBIfam" id="TIGR02124">
    <property type="entry name" value="hypE"/>
    <property type="match status" value="1"/>
</dbReference>
<dbReference type="CDD" id="cd02197">
    <property type="entry name" value="HypE"/>
    <property type="match status" value="1"/>
</dbReference>
<gene>
    <name evidence="4" type="ORF">HNP82_000643</name>
</gene>
<dbReference type="PANTHER" id="PTHR30303:SF0">
    <property type="entry name" value="CARBAMOYL DEHYDRATASE HYPE"/>
    <property type="match status" value="1"/>
</dbReference>
<dbReference type="Pfam" id="PF00586">
    <property type="entry name" value="AIRS"/>
    <property type="match status" value="1"/>
</dbReference>
<sequence>MDDIITLDYGSGGIKTSDFIDNLLVPAFDNTPLNKLADGAVLDGAERLVFSTDSFVVSPWKFPGGNIGRLCVCGTVNDIAMAGGIPKYLSLSFILEEGFKMWDLKEIIASIADEAKKAQVMIVTGDTKVVEHGKGDGIYINTSGIGILKNPRLGKEYIRPGDGVIVSGSVGCHGASVMMARSGLLDGDGPLRSDCRILTDLAVAAQDAGNVRILRDPTRGGIATVLNEFVEDSPLTVELNETAIPVDATVASACDLLGLDPLYCACEGRMLAVVAPEDVPSVLDALHRLSGGEKAACIGTITQKRPGQVILNTSLGGRRLLGKLSGHQLPRIC</sequence>
<dbReference type="Gene3D" id="3.30.1330.10">
    <property type="entry name" value="PurM-like, N-terminal domain"/>
    <property type="match status" value="1"/>
</dbReference>
<feature type="domain" description="PurM-like C-terminal" evidence="3">
    <location>
        <begin position="159"/>
        <end position="310"/>
    </location>
</feature>
<dbReference type="SUPFAM" id="SSF55326">
    <property type="entry name" value="PurM N-terminal domain-like"/>
    <property type="match status" value="1"/>
</dbReference>
<dbReference type="GO" id="GO:0051604">
    <property type="term" value="P:protein maturation"/>
    <property type="evidence" value="ECO:0007669"/>
    <property type="project" value="TreeGrafter"/>
</dbReference>
<feature type="domain" description="PurM-like N-terminal" evidence="2">
    <location>
        <begin position="38"/>
        <end position="147"/>
    </location>
</feature>
<dbReference type="RefSeq" id="WP_183771423.1">
    <property type="nucleotide sequence ID" value="NZ_CAWVEG010000099.1"/>
</dbReference>
<evidence type="ECO:0000313" key="4">
    <source>
        <dbReference type="EMBL" id="MBB5263545.1"/>
    </source>
</evidence>
<name>A0A7W8M421_9FIRM</name>
<dbReference type="InterPro" id="IPR036676">
    <property type="entry name" value="PurM-like_C_sf"/>
</dbReference>
<evidence type="ECO:0000256" key="1">
    <source>
        <dbReference type="ARBA" id="ARBA00006243"/>
    </source>
</evidence>
<dbReference type="PANTHER" id="PTHR30303">
    <property type="entry name" value="HYDROGENASE ISOENZYMES FORMATION PROTEIN HYPE"/>
    <property type="match status" value="1"/>
</dbReference>
<evidence type="ECO:0000259" key="3">
    <source>
        <dbReference type="Pfam" id="PF02769"/>
    </source>
</evidence>
<dbReference type="PIRSF" id="PIRSF005644">
    <property type="entry name" value="Hdrgns_mtr_HypE"/>
    <property type="match status" value="1"/>
</dbReference>
<dbReference type="InterPro" id="IPR011854">
    <property type="entry name" value="HypE"/>
</dbReference>
<evidence type="ECO:0000313" key="5">
    <source>
        <dbReference type="Proteomes" id="UP000543642"/>
    </source>
</evidence>
<dbReference type="SUPFAM" id="SSF56042">
    <property type="entry name" value="PurM C-terminal domain-like"/>
    <property type="match status" value="1"/>
</dbReference>
<dbReference type="AlphaFoldDB" id="A0A7W8M421"/>
<dbReference type="Gene3D" id="3.90.650.10">
    <property type="entry name" value="PurM-like C-terminal domain"/>
    <property type="match status" value="1"/>
</dbReference>
<dbReference type="InterPro" id="IPR036921">
    <property type="entry name" value="PurM-like_N_sf"/>
</dbReference>
<comment type="caution">
    <text evidence="4">The sequence shown here is derived from an EMBL/GenBank/DDBJ whole genome shotgun (WGS) entry which is preliminary data.</text>
</comment>
<dbReference type="InterPro" id="IPR010918">
    <property type="entry name" value="PurM-like_C_dom"/>
</dbReference>
<organism evidence="4 5">
    <name type="scientific">Catenibacillus scindens</name>
    <dbReference type="NCBI Taxonomy" id="673271"/>
    <lineage>
        <taxon>Bacteria</taxon>
        <taxon>Bacillati</taxon>
        <taxon>Bacillota</taxon>
        <taxon>Clostridia</taxon>
        <taxon>Lachnospirales</taxon>
        <taxon>Lachnospiraceae</taxon>
        <taxon>Catenibacillus</taxon>
    </lineage>
</organism>
<comment type="similarity">
    <text evidence="1">Belongs to the HypE family.</text>
</comment>
<dbReference type="InterPro" id="IPR016188">
    <property type="entry name" value="PurM-like_N"/>
</dbReference>